<dbReference type="EMBL" id="LAZR01000329">
    <property type="protein sequence ID" value="KKN74281.1"/>
    <property type="molecule type" value="Genomic_DNA"/>
</dbReference>
<gene>
    <name evidence="1" type="ORF">LCGC14_0392200</name>
</gene>
<comment type="caution">
    <text evidence="1">The sequence shown here is derived from an EMBL/GenBank/DDBJ whole genome shotgun (WGS) entry which is preliminary data.</text>
</comment>
<evidence type="ECO:0000313" key="1">
    <source>
        <dbReference type="EMBL" id="KKN74281.1"/>
    </source>
</evidence>
<protein>
    <submittedName>
        <fullName evidence="1">Uncharacterized protein</fullName>
    </submittedName>
</protein>
<reference evidence="1" key="1">
    <citation type="journal article" date="2015" name="Nature">
        <title>Complex archaea that bridge the gap between prokaryotes and eukaryotes.</title>
        <authorList>
            <person name="Spang A."/>
            <person name="Saw J.H."/>
            <person name="Jorgensen S.L."/>
            <person name="Zaremba-Niedzwiedzka K."/>
            <person name="Martijn J."/>
            <person name="Lind A.E."/>
            <person name="van Eijk R."/>
            <person name="Schleper C."/>
            <person name="Guy L."/>
            <person name="Ettema T.J."/>
        </authorList>
    </citation>
    <scope>NUCLEOTIDE SEQUENCE</scope>
</reference>
<dbReference type="AlphaFoldDB" id="A0A0F9VLD5"/>
<sequence length="39" mass="4365">MPICMCCGGTVIDDECITCGQDYYETEIDELPADEDEDE</sequence>
<accession>A0A0F9VLD5</accession>
<proteinExistence type="predicted"/>
<organism evidence="1">
    <name type="scientific">marine sediment metagenome</name>
    <dbReference type="NCBI Taxonomy" id="412755"/>
    <lineage>
        <taxon>unclassified sequences</taxon>
        <taxon>metagenomes</taxon>
        <taxon>ecological metagenomes</taxon>
    </lineage>
</organism>
<name>A0A0F9VLD5_9ZZZZ</name>